<organism evidence="1 2">
    <name type="scientific">Pyxidicoccus fallax</name>
    <dbReference type="NCBI Taxonomy" id="394095"/>
    <lineage>
        <taxon>Bacteria</taxon>
        <taxon>Pseudomonadati</taxon>
        <taxon>Myxococcota</taxon>
        <taxon>Myxococcia</taxon>
        <taxon>Myxococcales</taxon>
        <taxon>Cystobacterineae</taxon>
        <taxon>Myxococcaceae</taxon>
        <taxon>Pyxidicoccus</taxon>
    </lineage>
</organism>
<keyword evidence="2" id="KW-1185">Reference proteome</keyword>
<gene>
    <name evidence="1" type="ORF">HG543_50470</name>
</gene>
<feature type="non-terminal residue" evidence="1">
    <location>
        <position position="1"/>
    </location>
</feature>
<reference evidence="1 2" key="1">
    <citation type="submission" date="2020-04" db="EMBL/GenBank/DDBJ databases">
        <title>Draft genome of Pyxidicoccus fallax type strain.</title>
        <authorList>
            <person name="Whitworth D.E."/>
        </authorList>
    </citation>
    <scope>NUCLEOTIDE SEQUENCE [LARGE SCALE GENOMIC DNA]</scope>
    <source>
        <strain evidence="1 2">DSM 14698</strain>
    </source>
</reference>
<sequence length="63" mass="6569">QPQAPAAPQAVALPPEVAAARALKEKPKINEVGVETLFGEDLISEKSLDEVILSYLAGEGDPS</sequence>
<dbReference type="Proteomes" id="UP000518300">
    <property type="component" value="Unassembled WGS sequence"/>
</dbReference>
<dbReference type="EMBL" id="JABBJJ010000516">
    <property type="protein sequence ID" value="NMO23033.1"/>
    <property type="molecule type" value="Genomic_DNA"/>
</dbReference>
<dbReference type="AlphaFoldDB" id="A0A848M0G1"/>
<protein>
    <submittedName>
        <fullName evidence="1">Uncharacterized protein</fullName>
    </submittedName>
</protein>
<name>A0A848M0G1_9BACT</name>
<evidence type="ECO:0000313" key="1">
    <source>
        <dbReference type="EMBL" id="NMO23033.1"/>
    </source>
</evidence>
<proteinExistence type="predicted"/>
<accession>A0A848M0G1</accession>
<evidence type="ECO:0000313" key="2">
    <source>
        <dbReference type="Proteomes" id="UP000518300"/>
    </source>
</evidence>
<comment type="caution">
    <text evidence="1">The sequence shown here is derived from an EMBL/GenBank/DDBJ whole genome shotgun (WGS) entry which is preliminary data.</text>
</comment>